<dbReference type="OrthoDB" id="76385at2759"/>
<dbReference type="EMBL" id="VIIS01001082">
    <property type="protein sequence ID" value="KAF0302210.1"/>
    <property type="molecule type" value="Genomic_DNA"/>
</dbReference>
<evidence type="ECO:0000313" key="1">
    <source>
        <dbReference type="EMBL" id="KAF0302210.1"/>
    </source>
</evidence>
<reference evidence="1 2" key="1">
    <citation type="submission" date="2019-07" db="EMBL/GenBank/DDBJ databases">
        <title>Draft genome assembly of a fouling barnacle, Amphibalanus amphitrite (Darwin, 1854): The first reference genome for Thecostraca.</title>
        <authorList>
            <person name="Kim W."/>
        </authorList>
    </citation>
    <scope>NUCLEOTIDE SEQUENCE [LARGE SCALE GENOMIC DNA]</scope>
    <source>
        <strain evidence="1">SNU_AA5</strain>
        <tissue evidence="1">Soma without cirri and trophi</tissue>
    </source>
</reference>
<gene>
    <name evidence="1" type="ORF">FJT64_025674</name>
</gene>
<sequence>MVSSKKTGHSVDSPMGRSSEWMERLNSYFTSVGPDVARSLAAADTGEPLPPRPPRVCSGAFAPQPATLPELSTALGRMGTSRACGADGITIEMLKLTSLVAGARADCVFNGSTVTSAATAETIRFLK</sequence>
<proteinExistence type="predicted"/>
<accession>A0A6A4WF05</accession>
<organism evidence="1 2">
    <name type="scientific">Amphibalanus amphitrite</name>
    <name type="common">Striped barnacle</name>
    <name type="synonym">Balanus amphitrite</name>
    <dbReference type="NCBI Taxonomy" id="1232801"/>
    <lineage>
        <taxon>Eukaryota</taxon>
        <taxon>Metazoa</taxon>
        <taxon>Ecdysozoa</taxon>
        <taxon>Arthropoda</taxon>
        <taxon>Crustacea</taxon>
        <taxon>Multicrustacea</taxon>
        <taxon>Cirripedia</taxon>
        <taxon>Thoracica</taxon>
        <taxon>Thoracicalcarea</taxon>
        <taxon>Balanomorpha</taxon>
        <taxon>Balanoidea</taxon>
        <taxon>Balanidae</taxon>
        <taxon>Amphibalaninae</taxon>
        <taxon>Amphibalanus</taxon>
    </lineage>
</organism>
<evidence type="ECO:0000313" key="2">
    <source>
        <dbReference type="Proteomes" id="UP000440578"/>
    </source>
</evidence>
<keyword evidence="2" id="KW-1185">Reference proteome</keyword>
<comment type="caution">
    <text evidence="1">The sequence shown here is derived from an EMBL/GenBank/DDBJ whole genome shotgun (WGS) entry which is preliminary data.</text>
</comment>
<dbReference type="Proteomes" id="UP000440578">
    <property type="component" value="Unassembled WGS sequence"/>
</dbReference>
<protein>
    <submittedName>
        <fullName evidence="1">Uncharacterized protein</fullName>
    </submittedName>
</protein>
<dbReference type="AlphaFoldDB" id="A0A6A4WF05"/>
<name>A0A6A4WF05_AMPAM</name>